<keyword evidence="1" id="KW-1133">Transmembrane helix</keyword>
<organism evidence="3 4">
    <name type="scientific">Labilibaculum antarcticum</name>
    <dbReference type="NCBI Taxonomy" id="1717717"/>
    <lineage>
        <taxon>Bacteria</taxon>
        <taxon>Pseudomonadati</taxon>
        <taxon>Bacteroidota</taxon>
        <taxon>Bacteroidia</taxon>
        <taxon>Marinilabiliales</taxon>
        <taxon>Marinifilaceae</taxon>
        <taxon>Labilibaculum</taxon>
    </lineage>
</organism>
<accession>A0A1Y1CRB0</accession>
<evidence type="ECO:0000313" key="3">
    <source>
        <dbReference type="EMBL" id="BAX82523.1"/>
    </source>
</evidence>
<reference evidence="4" key="2">
    <citation type="journal article" date="2020" name="Antonie Van Leeuwenhoek">
        <title>Labilibaculum antarcticum sp. nov., a novel facultative anaerobic, psychrotorelant bacterium isolated from marine sediment of Antarctica.</title>
        <authorList>
            <person name="Watanabe M."/>
            <person name="Kojima H."/>
            <person name="Fukui M."/>
        </authorList>
    </citation>
    <scope>NUCLEOTIDE SEQUENCE [LARGE SCALE GENOMIC DNA]</scope>
    <source>
        <strain evidence="4">SPP2</strain>
    </source>
</reference>
<protein>
    <recommendedName>
        <fullName evidence="2">Glycine zipper-like domain-containing protein</fullName>
    </recommendedName>
</protein>
<keyword evidence="1" id="KW-0472">Membrane</keyword>
<dbReference type="OrthoDB" id="769130at2"/>
<dbReference type="Pfam" id="PF26273">
    <property type="entry name" value="Gly_zipper"/>
    <property type="match status" value="1"/>
</dbReference>
<dbReference type="KEGG" id="mbas:ALGA_4232"/>
<gene>
    <name evidence="3" type="ORF">ALGA_4232</name>
</gene>
<feature type="transmembrane region" description="Helical" evidence="1">
    <location>
        <begin position="112"/>
        <end position="129"/>
    </location>
</feature>
<dbReference type="Proteomes" id="UP000218267">
    <property type="component" value="Chromosome"/>
</dbReference>
<dbReference type="InterPro" id="IPR058598">
    <property type="entry name" value="Gly_zipper-like_dom"/>
</dbReference>
<feature type="transmembrane region" description="Helical" evidence="1">
    <location>
        <begin position="89"/>
        <end position="106"/>
    </location>
</feature>
<evidence type="ECO:0000256" key="1">
    <source>
        <dbReference type="SAM" id="Phobius"/>
    </source>
</evidence>
<proteinExistence type="predicted"/>
<dbReference type="EMBL" id="AP018042">
    <property type="protein sequence ID" value="BAX82523.1"/>
    <property type="molecule type" value="Genomic_DNA"/>
</dbReference>
<keyword evidence="4" id="KW-1185">Reference proteome</keyword>
<evidence type="ECO:0000313" key="4">
    <source>
        <dbReference type="Proteomes" id="UP000218267"/>
    </source>
</evidence>
<dbReference type="AlphaFoldDB" id="A0A1Y1CRB0"/>
<feature type="domain" description="Glycine zipper-like" evidence="2">
    <location>
        <begin position="92"/>
        <end position="132"/>
    </location>
</feature>
<keyword evidence="1" id="KW-0812">Transmembrane</keyword>
<reference evidence="3 4" key="1">
    <citation type="journal article" date="2018" name="Mar. Genomics">
        <title>Complete genome sequence of Marinifilaceae bacterium strain SPP2, isolated from the Antarctic marine sediment.</title>
        <authorList>
            <person name="Watanabe M."/>
            <person name="Kojima H."/>
            <person name="Fukui M."/>
        </authorList>
    </citation>
    <scope>NUCLEOTIDE SEQUENCE [LARGE SCALE GENOMIC DNA]</scope>
    <source>
        <strain evidence="3 4">SPP2</strain>
    </source>
</reference>
<dbReference type="RefSeq" id="WP_096432910.1">
    <property type="nucleotide sequence ID" value="NZ_AP018042.1"/>
</dbReference>
<sequence>MTIHKIEERTIAEQDVKLTKAYNKLQVLIDELNKREVPENIQNTINTDIATINSFSETDKKLVKLLRKVHYKTLRLIEKELNLVTKNHYKNLYMAIGVALGVAFSASFDNNGMGLILGLAIGISVGIHFDKKAEQNGNQLNLECIC</sequence>
<name>A0A1Y1CRB0_9BACT</name>
<evidence type="ECO:0000259" key="2">
    <source>
        <dbReference type="Pfam" id="PF26273"/>
    </source>
</evidence>